<accession>A0A166F581</accession>
<sequence length="501" mass="54357">MAAQSKMPNCSCCSWVFPEPVFKDLNGIEVCEACYQSETTGALIKALRERQCRSCGRIWMRPLPGNLCGPCGGSGMRPTGLQPSQNSVQPPAPSQPPPNGSSARPTTDDPYAIAQSITSRYAVHRSGFGPAKAAPTLPSRAPVSADLLDTLNRRTASHMSRVHEKVAKSNGATDPFIVLVGLRYTGAGPAQPPLPPAGFLTTSPVGQAFSWDDHLGDVLYTLSCGHSAWKPRWSEWPALPIDFLSDLTFVLKHSGIAITSDAFEEYHGGNGWTLRKLFHELDLPNNRNRLASSAELNAKKLHIVANIDGAAILNRYKDTVERNTTMISRLSVQDSDDESSSSARGKRPRSNNVSNPQDIASPPRKRPSKGKLRAQNVSSDEEEELPASVVAPAWRAIDFEVEFIHAQGQTFATRGHGEIYSGRISAEPINKSGHTKDVYQLNMPDGAQLEFQGPVMTGPWPAAGADRQPLSVAGRTKISRPETATAVHSRNRRSRSSDRSP</sequence>
<name>A0A166F581_9AGAM</name>
<organism evidence="2 3">
    <name type="scientific">Sistotremastrum suecicum HHB10207 ss-3</name>
    <dbReference type="NCBI Taxonomy" id="1314776"/>
    <lineage>
        <taxon>Eukaryota</taxon>
        <taxon>Fungi</taxon>
        <taxon>Dikarya</taxon>
        <taxon>Basidiomycota</taxon>
        <taxon>Agaricomycotina</taxon>
        <taxon>Agaricomycetes</taxon>
        <taxon>Sistotremastrales</taxon>
        <taxon>Sistotremastraceae</taxon>
        <taxon>Sistotremastrum</taxon>
    </lineage>
</organism>
<protein>
    <submittedName>
        <fullName evidence="2">Uncharacterized protein</fullName>
    </submittedName>
</protein>
<evidence type="ECO:0000256" key="1">
    <source>
        <dbReference type="SAM" id="MobiDB-lite"/>
    </source>
</evidence>
<keyword evidence="3" id="KW-1185">Reference proteome</keyword>
<dbReference type="Proteomes" id="UP000076798">
    <property type="component" value="Unassembled WGS sequence"/>
</dbReference>
<feature type="compositionally biased region" description="Pro residues" evidence="1">
    <location>
        <begin position="90"/>
        <end position="99"/>
    </location>
</feature>
<reference evidence="2 3" key="1">
    <citation type="journal article" date="2016" name="Mol. Biol. Evol.">
        <title>Comparative Genomics of Early-Diverging Mushroom-Forming Fungi Provides Insights into the Origins of Lignocellulose Decay Capabilities.</title>
        <authorList>
            <person name="Nagy L.G."/>
            <person name="Riley R."/>
            <person name="Tritt A."/>
            <person name="Adam C."/>
            <person name="Daum C."/>
            <person name="Floudas D."/>
            <person name="Sun H."/>
            <person name="Yadav J.S."/>
            <person name="Pangilinan J."/>
            <person name="Larsson K.H."/>
            <person name="Matsuura K."/>
            <person name="Barry K."/>
            <person name="Labutti K."/>
            <person name="Kuo R."/>
            <person name="Ohm R.A."/>
            <person name="Bhattacharya S.S."/>
            <person name="Shirouzu T."/>
            <person name="Yoshinaga Y."/>
            <person name="Martin F.M."/>
            <person name="Grigoriev I.V."/>
            <person name="Hibbett D.S."/>
        </authorList>
    </citation>
    <scope>NUCLEOTIDE SEQUENCE [LARGE SCALE GENOMIC DNA]</scope>
    <source>
        <strain evidence="2 3">HHB10207 ss-3</strain>
    </source>
</reference>
<feature type="region of interest" description="Disordered" evidence="1">
    <location>
        <begin position="328"/>
        <end position="386"/>
    </location>
</feature>
<feature type="region of interest" description="Disordered" evidence="1">
    <location>
        <begin position="459"/>
        <end position="501"/>
    </location>
</feature>
<evidence type="ECO:0000313" key="3">
    <source>
        <dbReference type="Proteomes" id="UP000076798"/>
    </source>
</evidence>
<dbReference type="EMBL" id="KV428034">
    <property type="protein sequence ID" value="KZT40296.1"/>
    <property type="molecule type" value="Genomic_DNA"/>
</dbReference>
<gene>
    <name evidence="2" type="ORF">SISSUDRAFT_1060367</name>
</gene>
<proteinExistence type="predicted"/>
<dbReference type="AlphaFoldDB" id="A0A166F581"/>
<evidence type="ECO:0000313" key="2">
    <source>
        <dbReference type="EMBL" id="KZT40296.1"/>
    </source>
</evidence>
<feature type="region of interest" description="Disordered" evidence="1">
    <location>
        <begin position="76"/>
        <end position="109"/>
    </location>
</feature>
<feature type="compositionally biased region" description="Basic residues" evidence="1">
    <location>
        <begin position="363"/>
        <end position="372"/>
    </location>
</feature>